<dbReference type="SUPFAM" id="SSF48264">
    <property type="entry name" value="Cytochrome P450"/>
    <property type="match status" value="1"/>
</dbReference>
<keyword evidence="5 7" id="KW-0408">Iron</keyword>
<dbReference type="Gene3D" id="1.10.630.10">
    <property type="entry name" value="Cytochrome P450"/>
    <property type="match status" value="1"/>
</dbReference>
<keyword evidence="4 7" id="KW-0560">Oxidoreductase</keyword>
<dbReference type="CDD" id="cd11053">
    <property type="entry name" value="CYP110-like"/>
    <property type="match status" value="1"/>
</dbReference>
<protein>
    <submittedName>
        <fullName evidence="8">Cytochrome P450</fullName>
    </submittedName>
</protein>
<dbReference type="EMBL" id="JAYGHG010000007">
    <property type="protein sequence ID" value="MEA5581043.1"/>
    <property type="molecule type" value="Genomic_DNA"/>
</dbReference>
<evidence type="ECO:0000256" key="6">
    <source>
        <dbReference type="ARBA" id="ARBA00023033"/>
    </source>
</evidence>
<dbReference type="PANTHER" id="PTHR24291">
    <property type="entry name" value="CYTOCHROME P450 FAMILY 4"/>
    <property type="match status" value="1"/>
</dbReference>
<sequence length="458" mass="52929">MPKEVPIVKAPQWLQFIQWIIDPVSYLQNCQKYSPDIFEADINGIGANQRLIFVNNPKLIQYILTHDGDTPTLGDRKELISPGDGIGVLQPLIGDRAVVMLEGEKHKLRRRLLMPPFHGERLQVYGELVTKLTTEAIAKNPFHISFKAVELTQDISLQVIMQAVFGLYQGDRYDKIRQLLIYIFDTFNSPFTSGFLFLKFLQKDWGLWGKFLRHREELDDLIYREISERSSDSTQSNRTDILSLLMTAKDETGQGMTPQELRDELITLLLAGLETTSTTMAWALYWIHRQPEVKKRVLQEIDSLGEEYTANDVVALPYLTAVCNETLRIHAPVVFTFSRVAQQDLDILDYKLPKYSRIMCCIYLLHQREDIYPEPDKFKPERFLERKYSPYEFMPFGGGARRCIGEALAMFEIKVALVTLLSRYEFALTDSRREIPKRRGVILTPNRGVPIKVIGYRK</sequence>
<evidence type="ECO:0000256" key="2">
    <source>
        <dbReference type="ARBA" id="ARBA00022617"/>
    </source>
</evidence>
<evidence type="ECO:0000256" key="1">
    <source>
        <dbReference type="ARBA" id="ARBA00010617"/>
    </source>
</evidence>
<organism evidence="8 9">
    <name type="scientific">Nodularia harveyana UHCC-0300</name>
    <dbReference type="NCBI Taxonomy" id="2974287"/>
    <lineage>
        <taxon>Bacteria</taxon>
        <taxon>Bacillati</taxon>
        <taxon>Cyanobacteriota</taxon>
        <taxon>Cyanophyceae</taxon>
        <taxon>Nostocales</taxon>
        <taxon>Nodulariaceae</taxon>
        <taxon>Nodularia</taxon>
    </lineage>
</organism>
<dbReference type="Proteomes" id="UP001302120">
    <property type="component" value="Unassembled WGS sequence"/>
</dbReference>
<dbReference type="Pfam" id="PF00067">
    <property type="entry name" value="p450"/>
    <property type="match status" value="1"/>
</dbReference>
<dbReference type="InterPro" id="IPR001128">
    <property type="entry name" value="Cyt_P450"/>
</dbReference>
<evidence type="ECO:0000256" key="4">
    <source>
        <dbReference type="ARBA" id="ARBA00023002"/>
    </source>
</evidence>
<dbReference type="PRINTS" id="PR00385">
    <property type="entry name" value="P450"/>
</dbReference>
<dbReference type="InterPro" id="IPR036396">
    <property type="entry name" value="Cyt_P450_sf"/>
</dbReference>
<evidence type="ECO:0000256" key="7">
    <source>
        <dbReference type="RuleBase" id="RU000461"/>
    </source>
</evidence>
<dbReference type="InterPro" id="IPR017972">
    <property type="entry name" value="Cyt_P450_CS"/>
</dbReference>
<keyword evidence="3 7" id="KW-0479">Metal-binding</keyword>
<comment type="similarity">
    <text evidence="1 7">Belongs to the cytochrome P450 family.</text>
</comment>
<accession>A0ABU5UCJ1</accession>
<dbReference type="PANTHER" id="PTHR24291:SF50">
    <property type="entry name" value="BIFUNCTIONAL ALBAFLAVENONE MONOOXYGENASE_TERPENE SYNTHASE"/>
    <property type="match status" value="1"/>
</dbReference>
<reference evidence="8 9" key="1">
    <citation type="submission" date="2023-12" db="EMBL/GenBank/DDBJ databases">
        <title>Baltic Sea Cyanobacteria.</title>
        <authorList>
            <person name="Delbaje E."/>
            <person name="Fewer D.P."/>
            <person name="Shishido T.K."/>
        </authorList>
    </citation>
    <scope>NUCLEOTIDE SEQUENCE [LARGE SCALE GENOMIC DNA]</scope>
    <source>
        <strain evidence="8 9">UHCC-0300</strain>
    </source>
</reference>
<evidence type="ECO:0000313" key="9">
    <source>
        <dbReference type="Proteomes" id="UP001302120"/>
    </source>
</evidence>
<dbReference type="PROSITE" id="PS00086">
    <property type="entry name" value="CYTOCHROME_P450"/>
    <property type="match status" value="1"/>
</dbReference>
<gene>
    <name evidence="8" type="ORF">VB620_06780</name>
</gene>
<comment type="caution">
    <text evidence="8">The sequence shown here is derived from an EMBL/GenBank/DDBJ whole genome shotgun (WGS) entry which is preliminary data.</text>
</comment>
<dbReference type="InterPro" id="IPR050196">
    <property type="entry name" value="Cytochrome_P450_Monoox"/>
</dbReference>
<proteinExistence type="inferred from homology"/>
<evidence type="ECO:0000256" key="5">
    <source>
        <dbReference type="ARBA" id="ARBA00023004"/>
    </source>
</evidence>
<name>A0ABU5UCJ1_9CYAN</name>
<keyword evidence="2 7" id="KW-0349">Heme</keyword>
<dbReference type="PRINTS" id="PR00463">
    <property type="entry name" value="EP450I"/>
</dbReference>
<evidence type="ECO:0000256" key="3">
    <source>
        <dbReference type="ARBA" id="ARBA00022723"/>
    </source>
</evidence>
<evidence type="ECO:0000313" key="8">
    <source>
        <dbReference type="EMBL" id="MEA5581043.1"/>
    </source>
</evidence>
<dbReference type="InterPro" id="IPR002401">
    <property type="entry name" value="Cyt_P450_E_grp-I"/>
</dbReference>
<keyword evidence="6 7" id="KW-0503">Monooxygenase</keyword>
<keyword evidence="9" id="KW-1185">Reference proteome</keyword>
<dbReference type="RefSeq" id="WP_323195380.1">
    <property type="nucleotide sequence ID" value="NZ_JAYGHG010000007.1"/>
</dbReference>